<keyword evidence="2 3" id="KW-0067">ATP-binding</keyword>
<accession>A0ABQ5RA34</accession>
<name>A0ABQ5RA34_9ACTN</name>
<dbReference type="SUPFAM" id="SSF52540">
    <property type="entry name" value="P-loop containing nucleoside triphosphate hydrolases"/>
    <property type="match status" value="1"/>
</dbReference>
<proteinExistence type="predicted"/>
<evidence type="ECO:0000256" key="2">
    <source>
        <dbReference type="ARBA" id="ARBA00022840"/>
    </source>
</evidence>
<dbReference type="CDD" id="cd01127">
    <property type="entry name" value="TrwB_TraG_TraD_VirD4"/>
    <property type="match status" value="1"/>
</dbReference>
<keyword evidence="1 3" id="KW-0547">Nucleotide-binding</keyword>
<protein>
    <recommendedName>
        <fullName evidence="4">FtsK domain-containing protein</fullName>
    </recommendedName>
</protein>
<evidence type="ECO:0000313" key="5">
    <source>
        <dbReference type="EMBL" id="GLI03525.1"/>
    </source>
</evidence>
<evidence type="ECO:0000259" key="4">
    <source>
        <dbReference type="PROSITE" id="PS50901"/>
    </source>
</evidence>
<gene>
    <name evidence="5" type="ORF">Pa4123_88030</name>
</gene>
<comment type="caution">
    <text evidence="5">The sequence shown here is derived from an EMBL/GenBank/DDBJ whole genome shotgun (WGS) entry which is preliminary data.</text>
</comment>
<dbReference type="Gene3D" id="3.40.50.300">
    <property type="entry name" value="P-loop containing nucleotide triphosphate hydrolases"/>
    <property type="match status" value="2"/>
</dbReference>
<reference evidence="5" key="1">
    <citation type="submission" date="2022-12" db="EMBL/GenBank/DDBJ databases">
        <title>New Phytohabitans aurantiacus sp. RD004123 nov., an actinomycete isolated from soil.</title>
        <authorList>
            <person name="Triningsih D.W."/>
            <person name="Harunari E."/>
            <person name="Igarashi Y."/>
        </authorList>
    </citation>
    <scope>NUCLEOTIDE SEQUENCE</scope>
    <source>
        <strain evidence="5">RD004123</strain>
    </source>
</reference>
<dbReference type="InterPro" id="IPR050206">
    <property type="entry name" value="FtsK/SpoIIIE/SftA"/>
</dbReference>
<sequence length="878" mass="93624">MREDASRLGYRLTPKEVDGVASARARISQAAALHRQAAATATAAAAALESFRPAPPDQREQHDLAERLRAAAAVLVPGWLGAPLDAQSEDTPLGGPRQPQFVRVGTAQPLDDARFPAIVPLLGTGHLTIDADARDPRVAGLLRAVLLRLLAAAPAGSLLVRAIDAAGAGLVFAPFAPLADAGLMPPPVTDRTGLRAVLAEAEQWVRPARPATARYARRDRTLLLAIASLPELTEGADLARIAALAQHGPEAGLHLVVAGWPPPPLTAETTQQPLPRATMIALRNPYALVSDPPGASFSNPTPSTPANGLNAPVFLDDDPPPHLFERVCSELSERSAASARLRLSDLLAEDSEGLWAEESVDGLATTVGFDNDTPVTVQFNDLTPHWMIGGRSGAGKTAFLVNVLYGLCSRYAPSELALYLLDFKEGVSFAEFVPSERDRTWLPHARAVGIESDREYGLAVLRELDAEMTRRSVAYKKAGVTRFADLREHHGLPRIICVIDEFQVLLTGSGPLTAEAVSLLESLARKGRSYGIHLILSSQTALGVEALYDKRDSIFGQFPVRVALPGGGDVLEPTNDAAAGLPLGTAVVNTAGGLGGPRGATRGHERTVRFPDPHSDKAELAAIRHKLWEERDKAGKPPKIFAGYAHQYLDDDPTYRAVLKGAGGRPTALVGRTIDVSLSSAAFPLDSSPGRHLAVLGPSALGADVLDAAARSVAAYHAPGSARFVIASLVADGDELASALADDLARRHTAERVDGARLGKALDSDEPGYLVVFGMDAISRGGLPTDRLRHLLREGPGQGLHLLSWWRSLRRFTEEVGGSAAREDVAGLVFLNVPGNDVSLLLGQQVDWQHRPNRALMYDRHADRTTVIVPYVRPERDT</sequence>
<dbReference type="PANTHER" id="PTHR22683:SF41">
    <property type="entry name" value="DNA TRANSLOCASE FTSK"/>
    <property type="match status" value="1"/>
</dbReference>
<dbReference type="PANTHER" id="PTHR22683">
    <property type="entry name" value="SPORULATION PROTEIN RELATED"/>
    <property type="match status" value="1"/>
</dbReference>
<dbReference type="Pfam" id="PF01580">
    <property type="entry name" value="FtsK_SpoIIIE"/>
    <property type="match status" value="1"/>
</dbReference>
<dbReference type="InterPro" id="IPR027417">
    <property type="entry name" value="P-loop_NTPase"/>
</dbReference>
<evidence type="ECO:0000256" key="1">
    <source>
        <dbReference type="ARBA" id="ARBA00022741"/>
    </source>
</evidence>
<dbReference type="EMBL" id="BSDI01000087">
    <property type="protein sequence ID" value="GLI03525.1"/>
    <property type="molecule type" value="Genomic_DNA"/>
</dbReference>
<feature type="binding site" evidence="3">
    <location>
        <begin position="390"/>
        <end position="397"/>
    </location>
    <ligand>
        <name>ATP</name>
        <dbReference type="ChEBI" id="CHEBI:30616"/>
    </ligand>
</feature>
<dbReference type="InterPro" id="IPR002543">
    <property type="entry name" value="FtsK_dom"/>
</dbReference>
<feature type="domain" description="FtsK" evidence="4">
    <location>
        <begin position="372"/>
        <end position="573"/>
    </location>
</feature>
<evidence type="ECO:0000256" key="3">
    <source>
        <dbReference type="PROSITE-ProRule" id="PRU00289"/>
    </source>
</evidence>
<keyword evidence="6" id="KW-1185">Reference proteome</keyword>
<dbReference type="PROSITE" id="PS50901">
    <property type="entry name" value="FTSK"/>
    <property type="match status" value="1"/>
</dbReference>
<dbReference type="Proteomes" id="UP001144280">
    <property type="component" value="Unassembled WGS sequence"/>
</dbReference>
<organism evidence="5 6">
    <name type="scientific">Phytohabitans aurantiacus</name>
    <dbReference type="NCBI Taxonomy" id="3016789"/>
    <lineage>
        <taxon>Bacteria</taxon>
        <taxon>Bacillati</taxon>
        <taxon>Actinomycetota</taxon>
        <taxon>Actinomycetes</taxon>
        <taxon>Micromonosporales</taxon>
        <taxon>Micromonosporaceae</taxon>
    </lineage>
</organism>
<evidence type="ECO:0000313" key="6">
    <source>
        <dbReference type="Proteomes" id="UP001144280"/>
    </source>
</evidence>